<reference evidence="2" key="1">
    <citation type="submission" date="2025-08" db="UniProtKB">
        <authorList>
            <consortium name="Ensembl"/>
        </authorList>
    </citation>
    <scope>IDENTIFICATION</scope>
</reference>
<dbReference type="Proteomes" id="UP000694388">
    <property type="component" value="Unplaced"/>
</dbReference>
<evidence type="ECO:0000313" key="2">
    <source>
        <dbReference type="Ensembl" id="ENSEBUP00000002627.1"/>
    </source>
</evidence>
<dbReference type="Ensembl" id="ENSEBUT00000002983.1">
    <property type="protein sequence ID" value="ENSEBUP00000002627.1"/>
    <property type="gene ID" value="ENSEBUG00000001998.1"/>
</dbReference>
<dbReference type="AlphaFoldDB" id="A0A8C4N7W2"/>
<sequence>MEMLFVVLPPYFPPSTSLHPSLELSASVRCDVPVAFWRRLLNELLNVYRWQECLVLLRGGGNGRQVRKGGLASCVNLENLDIGEVVEQMLQGSVKIPMVKLVKALLEQGSVSKGAEHLKHCMEKGEYALASLLLEHGADNDGLVLNPGDTPPHVALSLALGKRDDCGIHMLKFLLQEHCNVNIQDKNGNTLLHLFFQFPLCRLHLDAIKVLSDYPIDLSLRNYEGRDAFWGVKENDSRKKMWKSVAPKQFLKKKTKKKQDVATPPRGSANARGELTTHSSLAEPQPNCDPESDQVGKVTEMPLTKNVSFKQALVTDIKNLILDIDPAMIQAMRAMRQDSMQKSVGISPQSPSEAETFQQFQLSAAQASSDLSEEDNDELVNGEANLANSFGSEDYDDFDRLTWEIECTRDVLRTLNDKLLPPETKNKILRIIHFLGSGDWSKHRYKRVKGIADKSDIKLYEAKIDKAQRILWEIAVDFSPRLSDVPEKIIEAEESSTGDQKVGKVYSEIIRIWDIALAHKDINHIIKKIVSSYNRGIGCMLRRKLKGIDRVKFSSVNAVQQRFPLCYIESNDASQTNVEKAPEYIPPASSIENEYNIMKFHTFSTAVALNILQSHETGSHVEYPFRVGELEHAVINLNPKPAEAIILVGRSGTGKTTCLVYRLWKVFLSYWERAMQAGDPWICKPVSSMRVSSLEDAQAHEENVIMEQGGSEQEVPCSSKHLQNDDCETNAVASEDSCEAVEMYEHLHQLFITKNHVLCNEVKRNFTELFKSSGLSCQFTPLDANVHRLQEIKDENFPLFLTSRQFLLLLDASLPQPFFPRNEDGSLKKTIKGLLVEESDIILDDEDLDDPEFDESSMEFVKEDKKEDSRKLVTYETFTCDIWPAMIKGKQMCNPSLVWMEIKSFLKGSVEATEQPAGLFEPCRIQRNGPEEGTELQWRSR</sequence>
<dbReference type="PANTHER" id="PTHR21529">
    <property type="entry name" value="MAMMARY TURMOR VIRUS RECEPTOR HOMOLOG 1, 2 MTVR1, 2"/>
    <property type="match status" value="1"/>
</dbReference>
<dbReference type="SUPFAM" id="SSF48403">
    <property type="entry name" value="Ankyrin repeat"/>
    <property type="match status" value="1"/>
</dbReference>
<dbReference type="InterPro" id="IPR036770">
    <property type="entry name" value="Ankyrin_rpt-contain_sf"/>
</dbReference>
<accession>A0A8C4N7W2</accession>
<dbReference type="InterPro" id="IPR039904">
    <property type="entry name" value="TRANK1"/>
</dbReference>
<evidence type="ECO:0000313" key="3">
    <source>
        <dbReference type="Proteomes" id="UP000694388"/>
    </source>
</evidence>
<keyword evidence="3" id="KW-1185">Reference proteome</keyword>
<proteinExistence type="predicted"/>
<name>A0A8C4N7W2_EPTBU</name>
<dbReference type="Gene3D" id="1.25.40.20">
    <property type="entry name" value="Ankyrin repeat-containing domain"/>
    <property type="match status" value="1"/>
</dbReference>
<protein>
    <submittedName>
        <fullName evidence="2">Uncharacterized protein</fullName>
    </submittedName>
</protein>
<organism evidence="2 3">
    <name type="scientific">Eptatretus burgeri</name>
    <name type="common">Inshore hagfish</name>
    <dbReference type="NCBI Taxonomy" id="7764"/>
    <lineage>
        <taxon>Eukaryota</taxon>
        <taxon>Metazoa</taxon>
        <taxon>Chordata</taxon>
        <taxon>Craniata</taxon>
        <taxon>Vertebrata</taxon>
        <taxon>Cyclostomata</taxon>
        <taxon>Myxini</taxon>
        <taxon>Myxiniformes</taxon>
        <taxon>Myxinidae</taxon>
        <taxon>Eptatretinae</taxon>
        <taxon>Eptatretus</taxon>
    </lineage>
</organism>
<feature type="region of interest" description="Disordered" evidence="1">
    <location>
        <begin position="251"/>
        <end position="295"/>
    </location>
</feature>
<dbReference type="GeneTree" id="ENSGT00940000153370"/>
<reference evidence="2" key="2">
    <citation type="submission" date="2025-09" db="UniProtKB">
        <authorList>
            <consortium name="Ensembl"/>
        </authorList>
    </citation>
    <scope>IDENTIFICATION</scope>
</reference>
<evidence type="ECO:0000256" key="1">
    <source>
        <dbReference type="SAM" id="MobiDB-lite"/>
    </source>
</evidence>
<dbReference type="PANTHER" id="PTHR21529:SF4">
    <property type="entry name" value="TPR AND ANKYRIN REPEAT-CONTAINING PROTEIN 1"/>
    <property type="match status" value="1"/>
</dbReference>